<dbReference type="InterPro" id="IPR008756">
    <property type="entry name" value="Peptidase_M56"/>
</dbReference>
<reference evidence="4" key="1">
    <citation type="submission" date="2017-02" db="EMBL/GenBank/DDBJ databases">
        <authorList>
            <person name="Varghese N."/>
            <person name="Submissions S."/>
        </authorList>
    </citation>
    <scope>NUCLEOTIDE SEQUENCE [LARGE SCALE GENOMIC DNA]</scope>
    <source>
        <strain evidence="4">ATCC 25662</strain>
    </source>
</reference>
<keyword evidence="1" id="KW-0472">Membrane</keyword>
<keyword evidence="1" id="KW-1133">Transmembrane helix</keyword>
<keyword evidence="1" id="KW-0812">Transmembrane</keyword>
<name>A0A1T4KAD4_9FIRM</name>
<evidence type="ECO:0000259" key="2">
    <source>
        <dbReference type="Pfam" id="PF05569"/>
    </source>
</evidence>
<dbReference type="RefSeq" id="WP_078710879.1">
    <property type="nucleotide sequence ID" value="NZ_FUWY01000001.1"/>
</dbReference>
<accession>A0A1T4KAD4</accession>
<dbReference type="PANTHER" id="PTHR34978:SF3">
    <property type="entry name" value="SLR0241 PROTEIN"/>
    <property type="match status" value="1"/>
</dbReference>
<gene>
    <name evidence="3" type="ORF">SAMN02745191_0441</name>
</gene>
<dbReference type="Pfam" id="PF05569">
    <property type="entry name" value="Peptidase_M56"/>
    <property type="match status" value="1"/>
</dbReference>
<dbReference type="Proteomes" id="UP000243297">
    <property type="component" value="Unassembled WGS sequence"/>
</dbReference>
<dbReference type="InterPro" id="IPR052173">
    <property type="entry name" value="Beta-lactam_resp_regulator"/>
</dbReference>
<feature type="domain" description="Peptidase M56" evidence="2">
    <location>
        <begin position="7"/>
        <end position="310"/>
    </location>
</feature>
<protein>
    <submittedName>
        <fullName evidence="3">Signal transducer regulating beta-lactamase production, contains metallopeptidase domain</fullName>
    </submittedName>
</protein>
<dbReference type="STRING" id="118967.SAMN02745191_0441"/>
<proteinExistence type="predicted"/>
<dbReference type="OrthoDB" id="9814002at2"/>
<feature type="transmembrane region" description="Helical" evidence="1">
    <location>
        <begin position="319"/>
        <end position="337"/>
    </location>
</feature>
<feature type="transmembrane region" description="Helical" evidence="1">
    <location>
        <begin position="121"/>
        <end position="141"/>
    </location>
</feature>
<feature type="transmembrane region" description="Helical" evidence="1">
    <location>
        <begin position="6"/>
        <end position="25"/>
    </location>
</feature>
<dbReference type="CDD" id="cd07341">
    <property type="entry name" value="M56_BlaR1_MecR1_like"/>
    <property type="match status" value="1"/>
</dbReference>
<dbReference type="PANTHER" id="PTHR34978">
    <property type="entry name" value="POSSIBLE SENSOR-TRANSDUCER PROTEIN BLAR"/>
    <property type="match status" value="1"/>
</dbReference>
<feature type="transmembrane region" description="Helical" evidence="1">
    <location>
        <begin position="37"/>
        <end position="57"/>
    </location>
</feature>
<dbReference type="EMBL" id="FUWY01000001">
    <property type="protein sequence ID" value="SJZ39400.1"/>
    <property type="molecule type" value="Genomic_DNA"/>
</dbReference>
<evidence type="ECO:0000313" key="3">
    <source>
        <dbReference type="EMBL" id="SJZ39400.1"/>
    </source>
</evidence>
<organism evidence="3 4">
    <name type="scientific">Anaerorhabdus furcosa</name>
    <dbReference type="NCBI Taxonomy" id="118967"/>
    <lineage>
        <taxon>Bacteria</taxon>
        <taxon>Bacillati</taxon>
        <taxon>Bacillota</taxon>
        <taxon>Erysipelotrichia</taxon>
        <taxon>Erysipelotrichales</taxon>
        <taxon>Erysipelotrichaceae</taxon>
        <taxon>Anaerorhabdus</taxon>
    </lineage>
</organism>
<evidence type="ECO:0000256" key="1">
    <source>
        <dbReference type="SAM" id="Phobius"/>
    </source>
</evidence>
<evidence type="ECO:0000313" key="4">
    <source>
        <dbReference type="Proteomes" id="UP000243297"/>
    </source>
</evidence>
<keyword evidence="4" id="KW-1185">Reference proteome</keyword>
<dbReference type="AlphaFoldDB" id="A0A1T4KAD4"/>
<sequence length="734" mass="84861">MEKIIMMLLEISLMTSIVIVGMILLKPLFNKKYGVKMRYFIWLFITIRLLIPINISFPKAVEIQVPSNKTTFIMPINYEEQPLVTNDPIKIDTSNAQAVTVKNTAPPISSVNTISLWDLGLGIWLVGCLLTLGYQLCKYFIFLKTVKSTTHISLINYDAVLNEIEDKYHRRSNIQVYENPNISSPMLIGFIHPMIIINDSQLPLNQQKIILEHELVHHIRHDLYFKLMLLIVRSIHWFNPVVYLMVNEANKDIEFSCDEQVLTNSSVSFRREYGDTILALLKSSSIKQSSELTTSFNGDKKVVKERFSMLVDMRKKSKGIKIIVLSLLLVSMVASLVSCSQQKTVGENVKIKETEDMIDYTFYDDIQLIFAKSDQIVIDTIENKSDSNLEYTTFIARAKNGYNRDVEVKMAVVKLDKPFDDAANDIIPLDDFESIFFLNNAYGIYYHEDMRVNVFVDMKNKFRMAYLGEEITEENIDENINVCSIVIPNQEYVTEITVGEKTDNLNRNSFSRNYGDNIKKGELPYAYKLNNEIVGKCKFKTNQENKYFAADWVKVEGGYNQYLEELRNSTYLVRHIEKSYFVKGDEIIELQNDEGLEKVNIVFTDNYSKQLDKFKIDYELRGNEKVYVLEDDLVIKYPENISENVKLSYNKSTGEIWEYYELSTGEKIPLDYNQRSENGIVNYLISTTTLLLDFPDVLKNDIEIIPSTMSDAEITDYITSQQILTNKSSQGYRE</sequence>